<dbReference type="EMBL" id="JACVVK020000539">
    <property type="protein sequence ID" value="KAK7467783.1"/>
    <property type="molecule type" value="Genomic_DNA"/>
</dbReference>
<proteinExistence type="predicted"/>
<organism evidence="1 2">
    <name type="scientific">Batillaria attramentaria</name>
    <dbReference type="NCBI Taxonomy" id="370345"/>
    <lineage>
        <taxon>Eukaryota</taxon>
        <taxon>Metazoa</taxon>
        <taxon>Spiralia</taxon>
        <taxon>Lophotrochozoa</taxon>
        <taxon>Mollusca</taxon>
        <taxon>Gastropoda</taxon>
        <taxon>Caenogastropoda</taxon>
        <taxon>Sorbeoconcha</taxon>
        <taxon>Cerithioidea</taxon>
        <taxon>Batillariidae</taxon>
        <taxon>Batillaria</taxon>
    </lineage>
</organism>
<gene>
    <name evidence="1" type="ORF">BaRGS_00036971</name>
</gene>
<comment type="caution">
    <text evidence="1">The sequence shown here is derived from an EMBL/GenBank/DDBJ whole genome shotgun (WGS) entry which is preliminary data.</text>
</comment>
<accession>A0ABD0J9Y2</accession>
<protein>
    <submittedName>
        <fullName evidence="1">Uncharacterized protein</fullName>
    </submittedName>
</protein>
<evidence type="ECO:0000313" key="2">
    <source>
        <dbReference type="Proteomes" id="UP001519460"/>
    </source>
</evidence>
<dbReference type="AlphaFoldDB" id="A0ABD0J9Y2"/>
<reference evidence="1 2" key="1">
    <citation type="journal article" date="2023" name="Sci. Data">
        <title>Genome assembly of the Korean intertidal mud-creeper Batillaria attramentaria.</title>
        <authorList>
            <person name="Patra A.K."/>
            <person name="Ho P.T."/>
            <person name="Jun S."/>
            <person name="Lee S.J."/>
            <person name="Kim Y."/>
            <person name="Won Y.J."/>
        </authorList>
    </citation>
    <scope>NUCLEOTIDE SEQUENCE [LARGE SCALE GENOMIC DNA]</scope>
    <source>
        <strain evidence="1">Wonlab-2016</strain>
    </source>
</reference>
<evidence type="ECO:0000313" key="1">
    <source>
        <dbReference type="EMBL" id="KAK7467783.1"/>
    </source>
</evidence>
<sequence length="110" mass="12151">MATCCYRDRHEMECFKREHKLTKATLMQIGSCGIHSKAVSLSIKTEDYRVAVKQPQAVAGHATTASKKKKKSSYTAFGSVLGSRLPCCQMITSKQLYGVTVSKQKVYLSA</sequence>
<dbReference type="Proteomes" id="UP001519460">
    <property type="component" value="Unassembled WGS sequence"/>
</dbReference>
<name>A0ABD0J9Y2_9CAEN</name>
<keyword evidence="2" id="KW-1185">Reference proteome</keyword>